<protein>
    <submittedName>
        <fullName evidence="1">Uncharacterized protein</fullName>
    </submittedName>
</protein>
<reference evidence="1" key="1">
    <citation type="journal article" date="2014" name="Front. Microbiol.">
        <title>High frequency of phylogenetically diverse reductive dehalogenase-homologous genes in deep subseafloor sedimentary metagenomes.</title>
        <authorList>
            <person name="Kawai M."/>
            <person name="Futagami T."/>
            <person name="Toyoda A."/>
            <person name="Takaki Y."/>
            <person name="Nishi S."/>
            <person name="Hori S."/>
            <person name="Arai W."/>
            <person name="Tsubouchi T."/>
            <person name="Morono Y."/>
            <person name="Uchiyama I."/>
            <person name="Ito T."/>
            <person name="Fujiyama A."/>
            <person name="Inagaki F."/>
            <person name="Takami H."/>
        </authorList>
    </citation>
    <scope>NUCLEOTIDE SEQUENCE</scope>
    <source>
        <strain evidence="1">Expedition CK06-06</strain>
    </source>
</reference>
<accession>X1HTY5</accession>
<name>X1HTY5_9ZZZZ</name>
<evidence type="ECO:0000313" key="1">
    <source>
        <dbReference type="EMBL" id="GAH60500.1"/>
    </source>
</evidence>
<comment type="caution">
    <text evidence="1">The sequence shown here is derived from an EMBL/GenBank/DDBJ whole genome shotgun (WGS) entry which is preliminary data.</text>
</comment>
<proteinExistence type="predicted"/>
<sequence>IISSIGHSQLIFCKIKEFGTVRSKVLKKKS</sequence>
<dbReference type="EMBL" id="BARU01021457">
    <property type="protein sequence ID" value="GAH60500.1"/>
    <property type="molecule type" value="Genomic_DNA"/>
</dbReference>
<feature type="non-terminal residue" evidence="1">
    <location>
        <position position="1"/>
    </location>
</feature>
<gene>
    <name evidence="1" type="ORF">S03H2_35109</name>
</gene>
<dbReference type="AlphaFoldDB" id="X1HTY5"/>
<organism evidence="1">
    <name type="scientific">marine sediment metagenome</name>
    <dbReference type="NCBI Taxonomy" id="412755"/>
    <lineage>
        <taxon>unclassified sequences</taxon>
        <taxon>metagenomes</taxon>
        <taxon>ecological metagenomes</taxon>
    </lineage>
</organism>